<dbReference type="EMBL" id="DF977467">
    <property type="protein sequence ID" value="GAP82578.2"/>
    <property type="molecule type" value="Genomic_DNA"/>
</dbReference>
<dbReference type="PANTHER" id="PTHR42791">
    <property type="entry name" value="GNAT FAMILY ACETYLTRANSFERASE"/>
    <property type="match status" value="1"/>
</dbReference>
<accession>A0A1W2TAP6</accession>
<dbReference type="STRING" id="77044.A0A1W2TAP6"/>
<dbReference type="Proteomes" id="UP000054516">
    <property type="component" value="Unassembled WGS sequence"/>
</dbReference>
<protein>
    <submittedName>
        <fullName evidence="2">Putative GNAT family</fullName>
    </submittedName>
</protein>
<dbReference type="Gene3D" id="3.40.630.30">
    <property type="match status" value="1"/>
</dbReference>
<organism evidence="2">
    <name type="scientific">Rosellinia necatrix</name>
    <name type="common">White root-rot fungus</name>
    <dbReference type="NCBI Taxonomy" id="77044"/>
    <lineage>
        <taxon>Eukaryota</taxon>
        <taxon>Fungi</taxon>
        <taxon>Dikarya</taxon>
        <taxon>Ascomycota</taxon>
        <taxon>Pezizomycotina</taxon>
        <taxon>Sordariomycetes</taxon>
        <taxon>Xylariomycetidae</taxon>
        <taxon>Xylariales</taxon>
        <taxon>Xylariaceae</taxon>
        <taxon>Rosellinia</taxon>
    </lineage>
</organism>
<dbReference type="OMA" id="HADSPYQ"/>
<dbReference type="PANTHER" id="PTHR42791:SF2">
    <property type="entry name" value="N-ACETYLTRANSFERASE DOMAIN-CONTAINING PROTEIN"/>
    <property type="match status" value="1"/>
</dbReference>
<feature type="domain" description="N-acetyltransferase" evidence="1">
    <location>
        <begin position="13"/>
        <end position="217"/>
    </location>
</feature>
<evidence type="ECO:0000313" key="3">
    <source>
        <dbReference type="Proteomes" id="UP000054516"/>
    </source>
</evidence>
<sequence>MPTNVGAKVATPVAVSMATPDDIPALIPLFWEAFSGPGEATFPHTDGGRAWLERSFRNFLGLPSRYRPESKVPVVRNANGRPVSFAIAHVVRPAQSAVGGSWRRRWGAADDIPGVSEERLAGFFEPLARPHHLSMGKEGHVYIEFLTTKSTQRRRGYATALVDWVARLADDLDYACYLDGGGRGMGILGRAGFVAHDLGSKYSDAPPPCVPMVRPRK</sequence>
<dbReference type="GO" id="GO:0016747">
    <property type="term" value="F:acyltransferase activity, transferring groups other than amino-acyl groups"/>
    <property type="evidence" value="ECO:0007669"/>
    <property type="project" value="InterPro"/>
</dbReference>
<gene>
    <name evidence="2" type="ORF">SAMD00023353_2200820</name>
</gene>
<dbReference type="InterPro" id="IPR000182">
    <property type="entry name" value="GNAT_dom"/>
</dbReference>
<dbReference type="Pfam" id="PF00583">
    <property type="entry name" value="Acetyltransf_1"/>
    <property type="match status" value="1"/>
</dbReference>
<dbReference type="OrthoDB" id="2115692at2759"/>
<proteinExistence type="predicted"/>
<keyword evidence="3" id="KW-1185">Reference proteome</keyword>
<evidence type="ECO:0000259" key="1">
    <source>
        <dbReference type="PROSITE" id="PS51186"/>
    </source>
</evidence>
<dbReference type="PROSITE" id="PS51186">
    <property type="entry name" value="GNAT"/>
    <property type="match status" value="1"/>
</dbReference>
<dbReference type="InterPro" id="IPR016181">
    <property type="entry name" value="Acyl_CoA_acyltransferase"/>
</dbReference>
<evidence type="ECO:0000313" key="2">
    <source>
        <dbReference type="EMBL" id="GAP82578.2"/>
    </source>
</evidence>
<name>A0A1W2TAP6_ROSNE</name>
<reference evidence="2" key="1">
    <citation type="submission" date="2016-03" db="EMBL/GenBank/DDBJ databases">
        <title>Draft genome sequence of Rosellinia necatrix.</title>
        <authorList>
            <person name="Kanematsu S."/>
        </authorList>
    </citation>
    <scope>NUCLEOTIDE SEQUENCE [LARGE SCALE GENOMIC DNA]</scope>
    <source>
        <strain evidence="2">W97</strain>
    </source>
</reference>
<dbReference type="SUPFAM" id="SSF55729">
    <property type="entry name" value="Acyl-CoA N-acyltransferases (Nat)"/>
    <property type="match status" value="1"/>
</dbReference>
<dbReference type="CDD" id="cd04301">
    <property type="entry name" value="NAT_SF"/>
    <property type="match status" value="1"/>
</dbReference>
<dbReference type="AlphaFoldDB" id="A0A1W2TAP6"/>
<dbReference type="InterPro" id="IPR052523">
    <property type="entry name" value="Trichothecene_AcTrans"/>
</dbReference>